<reference evidence="1 2" key="1">
    <citation type="submission" date="2015-11" db="EMBL/GenBank/DDBJ databases">
        <title>Butyribacter intestini gen. nov., sp. nov., a butyric acid-producing bacterium of the family Lachnospiraceae isolated from the human faeces.</title>
        <authorList>
            <person name="Zou Y."/>
            <person name="Xue W."/>
            <person name="Luo G."/>
            <person name="Lv M."/>
        </authorList>
    </citation>
    <scope>NUCLEOTIDE SEQUENCE [LARGE SCALE GENOMIC DNA]</scope>
    <source>
        <strain evidence="1 2">ACET-33324</strain>
    </source>
</reference>
<dbReference type="AlphaFoldDB" id="A0A0V8QAW8"/>
<dbReference type="STRING" id="290052.ASU35_15370"/>
<evidence type="ECO:0000313" key="1">
    <source>
        <dbReference type="EMBL" id="KSV57720.1"/>
    </source>
</evidence>
<proteinExistence type="predicted"/>
<accession>A0A0V8QAW8</accession>
<dbReference type="RefSeq" id="WP_147525476.1">
    <property type="nucleotide sequence ID" value="NZ_CABMMD010000203.1"/>
</dbReference>
<dbReference type="Proteomes" id="UP000054874">
    <property type="component" value="Unassembled WGS sequence"/>
</dbReference>
<name>A0A0V8QAW8_9FIRM</name>
<comment type="caution">
    <text evidence="1">The sequence shown here is derived from an EMBL/GenBank/DDBJ whole genome shotgun (WGS) entry which is preliminary data.</text>
</comment>
<gene>
    <name evidence="1" type="ORF">ASU35_15370</name>
</gene>
<evidence type="ECO:0000313" key="2">
    <source>
        <dbReference type="Proteomes" id="UP000054874"/>
    </source>
</evidence>
<organism evidence="1 2">
    <name type="scientific">Acetivibrio ethanolgignens</name>
    <dbReference type="NCBI Taxonomy" id="290052"/>
    <lineage>
        <taxon>Bacteria</taxon>
        <taxon>Bacillati</taxon>
        <taxon>Bacillota</taxon>
        <taxon>Clostridia</taxon>
        <taxon>Eubacteriales</taxon>
        <taxon>Oscillospiraceae</taxon>
        <taxon>Acetivibrio</taxon>
    </lineage>
</organism>
<keyword evidence="2" id="KW-1185">Reference proteome</keyword>
<dbReference type="EMBL" id="LNAM01000203">
    <property type="protein sequence ID" value="KSV57720.1"/>
    <property type="molecule type" value="Genomic_DNA"/>
</dbReference>
<protein>
    <submittedName>
        <fullName evidence="1">Uncharacterized protein</fullName>
    </submittedName>
</protein>
<sequence length="75" mass="8515">MSITEILTEIHKQRVELEVCQELQRWLLDDRASWIDRAMDAESTVRAIGKIAKENKNKSSAIDGIVNICDSAIED</sequence>